<accession>A0A1J7IJI9</accession>
<reference evidence="1 2" key="1">
    <citation type="submission" date="2016-10" db="EMBL/GenBank/DDBJ databases">
        <title>Draft genome sequence of Coniochaeta ligniaria NRRL30616, a lignocellulolytic fungus for bioabatement of inhibitors in plant biomass hydrolysates.</title>
        <authorList>
            <consortium name="DOE Joint Genome Institute"/>
            <person name="Jimenez D.J."/>
            <person name="Hector R.E."/>
            <person name="Riley R."/>
            <person name="Sun H."/>
            <person name="Grigoriev I.V."/>
            <person name="Van Elsas J.D."/>
            <person name="Nichols N.N."/>
        </authorList>
    </citation>
    <scope>NUCLEOTIDE SEQUENCE [LARGE SCALE GENOMIC DNA]</scope>
    <source>
        <strain evidence="1 2">NRRL 30616</strain>
    </source>
</reference>
<dbReference type="EMBL" id="KV875099">
    <property type="protein sequence ID" value="OIW27783.1"/>
    <property type="molecule type" value="Genomic_DNA"/>
</dbReference>
<organism evidence="1 2">
    <name type="scientific">Coniochaeta ligniaria NRRL 30616</name>
    <dbReference type="NCBI Taxonomy" id="1408157"/>
    <lineage>
        <taxon>Eukaryota</taxon>
        <taxon>Fungi</taxon>
        <taxon>Dikarya</taxon>
        <taxon>Ascomycota</taxon>
        <taxon>Pezizomycotina</taxon>
        <taxon>Sordariomycetes</taxon>
        <taxon>Sordariomycetidae</taxon>
        <taxon>Coniochaetales</taxon>
        <taxon>Coniochaetaceae</taxon>
        <taxon>Coniochaeta</taxon>
    </lineage>
</organism>
<dbReference type="InParanoid" id="A0A1J7IJI9"/>
<dbReference type="AlphaFoldDB" id="A0A1J7IJI9"/>
<keyword evidence="2" id="KW-1185">Reference proteome</keyword>
<gene>
    <name evidence="1" type="ORF">CONLIGDRAFT_450449</name>
</gene>
<dbReference type="Proteomes" id="UP000182658">
    <property type="component" value="Unassembled WGS sequence"/>
</dbReference>
<proteinExistence type="predicted"/>
<protein>
    <submittedName>
        <fullName evidence="1">Uncharacterized protein</fullName>
    </submittedName>
</protein>
<evidence type="ECO:0000313" key="1">
    <source>
        <dbReference type="EMBL" id="OIW27783.1"/>
    </source>
</evidence>
<sequence length="178" mass="19757">MCRTVTTEDNLEKANINHYQTCPIIRTTAHKSRTRQPLSFPVLSRANPCHRLAYSLLPPLRLVDLFDDDCGDADENEYDGRYEQGDNHSLHGVIIAFGICSGNGTAASFEVAVGVGVGAAVVQFHILPLVSLTWLVEVVVPGRLRPIRALAGRIGERIRIGVCWKTGRHRCVCSRYWC</sequence>
<evidence type="ECO:0000313" key="2">
    <source>
        <dbReference type="Proteomes" id="UP000182658"/>
    </source>
</evidence>
<name>A0A1J7IJI9_9PEZI</name>